<dbReference type="EMBL" id="JH971403">
    <property type="protein sequence ID" value="EKM76383.1"/>
    <property type="molecule type" value="Genomic_DNA"/>
</dbReference>
<feature type="domain" description="GST N-terminal" evidence="1">
    <location>
        <begin position="7"/>
        <end position="98"/>
    </location>
</feature>
<dbReference type="AlphaFoldDB" id="K5WZU6"/>
<accession>K5WZU6</accession>
<dbReference type="InterPro" id="IPR036282">
    <property type="entry name" value="Glutathione-S-Trfase_C_sf"/>
</dbReference>
<gene>
    <name evidence="2" type="ORF">AGABI1DRAFT_122742</name>
</gene>
<dbReference type="Gene3D" id="1.20.1050.10">
    <property type="match status" value="1"/>
</dbReference>
<dbReference type="InterPro" id="IPR004045">
    <property type="entry name" value="Glutathione_S-Trfase_N"/>
</dbReference>
<dbReference type="GeneID" id="18825927"/>
<dbReference type="PROSITE" id="PS50404">
    <property type="entry name" value="GST_NTER"/>
    <property type="match status" value="1"/>
</dbReference>
<dbReference type="InterPro" id="IPR054416">
    <property type="entry name" value="GST_UstS-like_C"/>
</dbReference>
<dbReference type="RefSeq" id="XP_007333097.1">
    <property type="nucleotide sequence ID" value="XM_007333035.1"/>
</dbReference>
<name>K5WZU6_AGABU</name>
<organism evidence="2 3">
    <name type="scientific">Agaricus bisporus var. burnettii (strain JB137-S8 / ATCC MYA-4627 / FGSC 10392)</name>
    <name type="common">White button mushroom</name>
    <dbReference type="NCBI Taxonomy" id="597362"/>
    <lineage>
        <taxon>Eukaryota</taxon>
        <taxon>Fungi</taxon>
        <taxon>Dikarya</taxon>
        <taxon>Basidiomycota</taxon>
        <taxon>Agaricomycotina</taxon>
        <taxon>Agaricomycetes</taxon>
        <taxon>Agaricomycetidae</taxon>
        <taxon>Agaricales</taxon>
        <taxon>Agaricineae</taxon>
        <taxon>Agaricaceae</taxon>
        <taxon>Agaricus</taxon>
    </lineage>
</organism>
<dbReference type="eggNOG" id="ENOG502QQN3">
    <property type="taxonomic scope" value="Eukaryota"/>
</dbReference>
<protein>
    <recommendedName>
        <fullName evidence="1">GST N-terminal domain-containing protein</fullName>
    </recommendedName>
</protein>
<sequence length="247" mass="28447">MTTFYDLAKKEPFTTWSPNTWKTRFTLNYKKLSYKTIALEYPDIESEFIRVGIPARYKWPDGRPLYTSPSIIDNSTNTGIADSYAIAQYLDKAYPDTPKLFPPGTEALQAAFYARYKEVIDPYYDIFITRVPSILNPRSAEYFIRTRSEECGMPLADIEPKGQDRVEAWKKVEAAYNTLHGWLSKSSGPYFMGDTITFADFVVAGTLYAMEVVFGKESQEWQDVMSWNDGRWAAFRKSMEQYDGNMG</sequence>
<dbReference type="KEGG" id="abp:AGABI1DRAFT122742"/>
<evidence type="ECO:0000313" key="2">
    <source>
        <dbReference type="EMBL" id="EKM76383.1"/>
    </source>
</evidence>
<evidence type="ECO:0000313" key="3">
    <source>
        <dbReference type="Proteomes" id="UP000008493"/>
    </source>
</evidence>
<dbReference type="GO" id="GO:0005737">
    <property type="term" value="C:cytoplasm"/>
    <property type="evidence" value="ECO:0007669"/>
    <property type="project" value="TreeGrafter"/>
</dbReference>
<dbReference type="Proteomes" id="UP000008493">
    <property type="component" value="Unassembled WGS sequence"/>
</dbReference>
<reference evidence="3" key="1">
    <citation type="journal article" date="2012" name="Proc. Natl. Acad. Sci. U.S.A.">
        <title>Genome sequence of the button mushroom Agaricus bisporus reveals mechanisms governing adaptation to a humic-rich ecological niche.</title>
        <authorList>
            <person name="Morin E."/>
            <person name="Kohler A."/>
            <person name="Baker A.R."/>
            <person name="Foulongne-Oriol M."/>
            <person name="Lombard V."/>
            <person name="Nagy L.G."/>
            <person name="Ohm R.A."/>
            <person name="Patyshakuliyeva A."/>
            <person name="Brun A."/>
            <person name="Aerts A.L."/>
            <person name="Bailey A.M."/>
            <person name="Billette C."/>
            <person name="Coutinho P.M."/>
            <person name="Deakin G."/>
            <person name="Doddapaneni H."/>
            <person name="Floudas D."/>
            <person name="Grimwood J."/>
            <person name="Hilden K."/>
            <person name="Kuees U."/>
            <person name="LaButti K.M."/>
            <person name="Lapidus A."/>
            <person name="Lindquist E.A."/>
            <person name="Lucas S.M."/>
            <person name="Murat C."/>
            <person name="Riley R.W."/>
            <person name="Salamov A.A."/>
            <person name="Schmutz J."/>
            <person name="Subramanian V."/>
            <person name="Woesten H.A.B."/>
            <person name="Xu J."/>
            <person name="Eastwood D.C."/>
            <person name="Foster G.D."/>
            <person name="Sonnenberg A.S."/>
            <person name="Cullen D."/>
            <person name="de Vries R.P."/>
            <person name="Lundell T."/>
            <person name="Hibbett D.S."/>
            <person name="Henrissat B."/>
            <person name="Burton K.S."/>
            <person name="Kerrigan R.W."/>
            <person name="Challen M.P."/>
            <person name="Grigoriev I.V."/>
            <person name="Martin F."/>
        </authorList>
    </citation>
    <scope>NUCLEOTIDE SEQUENCE [LARGE SCALE GENOMIC DNA]</scope>
    <source>
        <strain evidence="3">JB137-S8 / ATCC MYA-4627 / FGSC 10392</strain>
    </source>
</reference>
<dbReference type="PANTHER" id="PTHR43968:SF6">
    <property type="entry name" value="GLUTATHIONE S-TRANSFERASE OMEGA"/>
    <property type="match status" value="1"/>
</dbReference>
<dbReference type="SUPFAM" id="SSF47616">
    <property type="entry name" value="GST C-terminal domain-like"/>
    <property type="match status" value="1"/>
</dbReference>
<dbReference type="STRING" id="597362.K5WZU6"/>
<keyword evidence="3" id="KW-1185">Reference proteome</keyword>
<dbReference type="SUPFAM" id="SSF52833">
    <property type="entry name" value="Thioredoxin-like"/>
    <property type="match status" value="1"/>
</dbReference>
<evidence type="ECO:0000259" key="1">
    <source>
        <dbReference type="PROSITE" id="PS50404"/>
    </source>
</evidence>
<dbReference type="PANTHER" id="PTHR43968">
    <property type="match status" value="1"/>
</dbReference>
<dbReference type="Pfam" id="PF13417">
    <property type="entry name" value="GST_N_3"/>
    <property type="match status" value="1"/>
</dbReference>
<dbReference type="InterPro" id="IPR050983">
    <property type="entry name" value="GST_Omega/HSP26"/>
</dbReference>
<dbReference type="Pfam" id="PF22041">
    <property type="entry name" value="GST_C_7"/>
    <property type="match status" value="1"/>
</dbReference>
<dbReference type="InterPro" id="IPR036249">
    <property type="entry name" value="Thioredoxin-like_sf"/>
</dbReference>
<dbReference type="OMA" id="MDSYKIA"/>
<dbReference type="HOGENOM" id="CLU_011226_4_0_1"/>
<dbReference type="InParanoid" id="K5WZU6"/>
<dbReference type="Gene3D" id="3.40.30.10">
    <property type="entry name" value="Glutaredoxin"/>
    <property type="match status" value="1"/>
</dbReference>
<dbReference type="OrthoDB" id="4951845at2759"/>
<proteinExistence type="predicted"/>